<organism evidence="4 5">
    <name type="scientific">Pleurodeles waltl</name>
    <name type="common">Iberian ribbed newt</name>
    <dbReference type="NCBI Taxonomy" id="8319"/>
    <lineage>
        <taxon>Eukaryota</taxon>
        <taxon>Metazoa</taxon>
        <taxon>Chordata</taxon>
        <taxon>Craniata</taxon>
        <taxon>Vertebrata</taxon>
        <taxon>Euteleostomi</taxon>
        <taxon>Amphibia</taxon>
        <taxon>Batrachia</taxon>
        <taxon>Caudata</taxon>
        <taxon>Salamandroidea</taxon>
        <taxon>Salamandridae</taxon>
        <taxon>Pleurodelinae</taxon>
        <taxon>Pleurodeles</taxon>
    </lineage>
</organism>
<gene>
    <name evidence="4" type="ORF">NDU88_006140</name>
</gene>
<sequence>MDPDSFGEQVEISLVSLGEREMVPKAHMPRNTSKYRQWVTINGQKVEALRDTGASMTTIKSQLVSTEQIVPNTFHQVIVADNRESHLPVALVPFEWGGVSGTLKVAVSPAMPVDCLLGNDLEHTAWKEVEFRSHLEMLGLPEWVCMTTRSMAAREGSQGRLEPGKMAQTAAQEGGQGRGKPTSNVPTVVDEVPEEEEAPEPTGEDIAALGNLPELAGWQVEGGETREAFCKVQRECPTLEGLRKQATDHAAGDASGAHHIYWENDLLYSERRIPGPGPHRVLVVPQCYWKFLLGLAHDIPLAGHLGQDKTFDRLNTHFHWPRMRKASDNFCRACPTCQASGKAGKRLKAPLIPLPVVGTPFERVGIDIVGPLEPKTALGNRFILVLVDHATRYPEAIPLRTVTAKVVTRALMGIFTRVGFPKEVVSDRGTNFMSAYMKTLWDECGVTYRYTTPYHPQTNGLVERFNQTLKGMIGGLTEAMRRKWDVLLPCLLFAYREVPHKGVEFSPFELLYGHPVRGPLSIVKEGWERAPQAPPQDVVSYMLALRKQTQRFWKEAQSNL</sequence>
<feature type="region of interest" description="Disordered" evidence="2">
    <location>
        <begin position="154"/>
        <end position="207"/>
    </location>
</feature>
<dbReference type="EMBL" id="JANPWB010000014">
    <property type="protein sequence ID" value="KAJ1101066.1"/>
    <property type="molecule type" value="Genomic_DNA"/>
</dbReference>
<protein>
    <recommendedName>
        <fullName evidence="1">Gypsy retrotransposon integrase-like protein 1</fullName>
    </recommendedName>
</protein>
<evidence type="ECO:0000256" key="1">
    <source>
        <dbReference type="ARBA" id="ARBA00039658"/>
    </source>
</evidence>
<dbReference type="AlphaFoldDB" id="A0AAV7MCK7"/>
<dbReference type="Pfam" id="PF13975">
    <property type="entry name" value="gag-asp_proteas"/>
    <property type="match status" value="1"/>
</dbReference>
<dbReference type="InterPro" id="IPR036397">
    <property type="entry name" value="RNaseH_sf"/>
</dbReference>
<name>A0AAV7MCK7_PLEWA</name>
<dbReference type="InterPro" id="IPR001584">
    <property type="entry name" value="Integrase_cat-core"/>
</dbReference>
<evidence type="ECO:0000256" key="2">
    <source>
        <dbReference type="SAM" id="MobiDB-lite"/>
    </source>
</evidence>
<reference evidence="4" key="1">
    <citation type="journal article" date="2022" name="bioRxiv">
        <title>Sequencing and chromosome-scale assembly of the giantPleurodeles waltlgenome.</title>
        <authorList>
            <person name="Brown T."/>
            <person name="Elewa A."/>
            <person name="Iarovenko S."/>
            <person name="Subramanian E."/>
            <person name="Araus A.J."/>
            <person name="Petzold A."/>
            <person name="Susuki M."/>
            <person name="Suzuki K.-i.T."/>
            <person name="Hayashi T."/>
            <person name="Toyoda A."/>
            <person name="Oliveira C."/>
            <person name="Osipova E."/>
            <person name="Leigh N.D."/>
            <person name="Simon A."/>
            <person name="Yun M.H."/>
        </authorList>
    </citation>
    <scope>NUCLEOTIDE SEQUENCE</scope>
    <source>
        <strain evidence="4">20211129_DDA</strain>
        <tissue evidence="4">Liver</tissue>
    </source>
</reference>
<dbReference type="InterPro" id="IPR041588">
    <property type="entry name" value="Integrase_H2C2"/>
</dbReference>
<evidence type="ECO:0000313" key="5">
    <source>
        <dbReference type="Proteomes" id="UP001066276"/>
    </source>
</evidence>
<evidence type="ECO:0000313" key="4">
    <source>
        <dbReference type="EMBL" id="KAJ1101066.1"/>
    </source>
</evidence>
<keyword evidence="5" id="KW-1185">Reference proteome</keyword>
<dbReference type="FunFam" id="1.10.340.70:FF:000001">
    <property type="entry name" value="Retrovirus-related Pol polyprotein from transposon gypsy-like Protein"/>
    <property type="match status" value="1"/>
</dbReference>
<dbReference type="FunFam" id="3.30.420.10:FF:000032">
    <property type="entry name" value="Retrovirus-related Pol polyprotein from transposon 297-like Protein"/>
    <property type="match status" value="1"/>
</dbReference>
<dbReference type="PANTHER" id="PTHR37984:SF15">
    <property type="entry name" value="INTEGRASE CATALYTIC DOMAIN-CONTAINING PROTEIN"/>
    <property type="match status" value="1"/>
</dbReference>
<evidence type="ECO:0000259" key="3">
    <source>
        <dbReference type="PROSITE" id="PS50994"/>
    </source>
</evidence>
<dbReference type="Gene3D" id="3.30.420.10">
    <property type="entry name" value="Ribonuclease H-like superfamily/Ribonuclease H"/>
    <property type="match status" value="1"/>
</dbReference>
<feature type="compositionally biased region" description="Acidic residues" evidence="2">
    <location>
        <begin position="191"/>
        <end position="203"/>
    </location>
</feature>
<accession>A0AAV7MCK7</accession>
<dbReference type="SUPFAM" id="SSF50630">
    <property type="entry name" value="Acid proteases"/>
    <property type="match status" value="1"/>
</dbReference>
<dbReference type="Gene3D" id="2.40.70.10">
    <property type="entry name" value="Acid Proteases"/>
    <property type="match status" value="1"/>
</dbReference>
<dbReference type="InterPro" id="IPR021109">
    <property type="entry name" value="Peptidase_aspartic_dom_sf"/>
</dbReference>
<dbReference type="SUPFAM" id="SSF53098">
    <property type="entry name" value="Ribonuclease H-like"/>
    <property type="match status" value="1"/>
</dbReference>
<proteinExistence type="predicted"/>
<dbReference type="Gene3D" id="1.10.340.70">
    <property type="match status" value="1"/>
</dbReference>
<comment type="caution">
    <text evidence="4">The sequence shown here is derived from an EMBL/GenBank/DDBJ whole genome shotgun (WGS) entry which is preliminary data.</text>
</comment>
<dbReference type="Proteomes" id="UP001066276">
    <property type="component" value="Chromosome 10"/>
</dbReference>
<dbReference type="PANTHER" id="PTHR37984">
    <property type="entry name" value="PROTEIN CBG26694"/>
    <property type="match status" value="1"/>
</dbReference>
<dbReference type="InterPro" id="IPR012337">
    <property type="entry name" value="RNaseH-like_sf"/>
</dbReference>
<dbReference type="InterPro" id="IPR050951">
    <property type="entry name" value="Retrovirus_Pol_polyprotein"/>
</dbReference>
<dbReference type="GO" id="GO:0003676">
    <property type="term" value="F:nucleic acid binding"/>
    <property type="evidence" value="ECO:0007669"/>
    <property type="project" value="InterPro"/>
</dbReference>
<dbReference type="CDD" id="cd00303">
    <property type="entry name" value="retropepsin_like"/>
    <property type="match status" value="1"/>
</dbReference>
<dbReference type="PROSITE" id="PS50994">
    <property type="entry name" value="INTEGRASE"/>
    <property type="match status" value="1"/>
</dbReference>
<dbReference type="Pfam" id="PF17921">
    <property type="entry name" value="Integrase_H2C2"/>
    <property type="match status" value="1"/>
</dbReference>
<dbReference type="Pfam" id="PF00665">
    <property type="entry name" value="rve"/>
    <property type="match status" value="1"/>
</dbReference>
<dbReference type="GO" id="GO:0015074">
    <property type="term" value="P:DNA integration"/>
    <property type="evidence" value="ECO:0007669"/>
    <property type="project" value="InterPro"/>
</dbReference>
<feature type="domain" description="Integrase catalytic" evidence="3">
    <location>
        <begin position="356"/>
        <end position="515"/>
    </location>
</feature>